<evidence type="ECO:0000313" key="10">
    <source>
        <dbReference type="Proteomes" id="UP000328848"/>
    </source>
</evidence>
<evidence type="ECO:0000256" key="2">
    <source>
        <dbReference type="ARBA" id="ARBA00011900"/>
    </source>
</evidence>
<keyword evidence="4 9" id="KW-0808">Transferase</keyword>
<comment type="caution">
    <text evidence="9">The sequence shown here is derived from an EMBL/GenBank/DDBJ whole genome shotgun (WGS) entry which is preliminary data.</text>
</comment>
<dbReference type="Proteomes" id="UP000328848">
    <property type="component" value="Unassembled WGS sequence"/>
</dbReference>
<dbReference type="InterPro" id="IPR050953">
    <property type="entry name" value="N4_N6_ade-DNA_methylase"/>
</dbReference>
<evidence type="ECO:0000256" key="6">
    <source>
        <dbReference type="ARBA" id="ARBA00022747"/>
    </source>
</evidence>
<organism evidence="9 10">
    <name type="scientific">Klebsiella africana</name>
    <dbReference type="NCBI Taxonomy" id="2489010"/>
    <lineage>
        <taxon>Bacteria</taxon>
        <taxon>Pseudomonadati</taxon>
        <taxon>Pseudomonadota</taxon>
        <taxon>Gammaproteobacteria</taxon>
        <taxon>Enterobacterales</taxon>
        <taxon>Enterobacteriaceae</taxon>
        <taxon>Klebsiella/Raoultella group</taxon>
        <taxon>Klebsiella</taxon>
    </lineage>
</organism>
<comment type="similarity">
    <text evidence="1">Belongs to the N(4)/N(6)-methyltransferase family.</text>
</comment>
<accession>A0A8B6J132</accession>
<dbReference type="SUPFAM" id="SSF53335">
    <property type="entry name" value="S-adenosyl-L-methionine-dependent methyltransferases"/>
    <property type="match status" value="1"/>
</dbReference>
<keyword evidence="5" id="KW-0949">S-adenosyl-L-methionine</keyword>
<evidence type="ECO:0000256" key="7">
    <source>
        <dbReference type="ARBA" id="ARBA00047942"/>
    </source>
</evidence>
<dbReference type="InterPro" id="IPR002052">
    <property type="entry name" value="DNA_methylase_N6_adenine_CS"/>
</dbReference>
<evidence type="ECO:0000256" key="5">
    <source>
        <dbReference type="ARBA" id="ARBA00022691"/>
    </source>
</evidence>
<gene>
    <name evidence="9" type="primary">taqIM</name>
    <name evidence="9" type="ORF">SB5857_04808</name>
</gene>
<dbReference type="AlphaFoldDB" id="A0A8B6J132"/>
<dbReference type="CDD" id="cd02440">
    <property type="entry name" value="AdoMet_MTases"/>
    <property type="match status" value="1"/>
</dbReference>
<dbReference type="RefSeq" id="WP_136033186.1">
    <property type="nucleotide sequence ID" value="NZ_CAAHGQ010000032.1"/>
</dbReference>
<evidence type="ECO:0000256" key="1">
    <source>
        <dbReference type="ARBA" id="ARBA00006594"/>
    </source>
</evidence>
<dbReference type="GO" id="GO:0009307">
    <property type="term" value="P:DNA restriction-modification system"/>
    <property type="evidence" value="ECO:0007669"/>
    <property type="project" value="UniProtKB-KW"/>
</dbReference>
<dbReference type="GO" id="GO:0032259">
    <property type="term" value="P:methylation"/>
    <property type="evidence" value="ECO:0007669"/>
    <property type="project" value="UniProtKB-KW"/>
</dbReference>
<dbReference type="Gene3D" id="3.40.50.150">
    <property type="entry name" value="Vaccinia Virus protein VP39"/>
    <property type="match status" value="1"/>
</dbReference>
<dbReference type="EC" id="2.1.1.72" evidence="2"/>
<evidence type="ECO:0000256" key="3">
    <source>
        <dbReference type="ARBA" id="ARBA00022603"/>
    </source>
</evidence>
<reference evidence="9 10" key="1">
    <citation type="submission" date="2019-04" db="EMBL/GenBank/DDBJ databases">
        <authorList>
            <person name="Brisse S."/>
            <person name="Rodrigues C."/>
        </authorList>
    </citation>
    <scope>NUCLEOTIDE SEQUENCE [LARGE SCALE GENOMIC DNA]</scope>
    <source>
        <strain evidence="9">SB5857</strain>
    </source>
</reference>
<dbReference type="InterPro" id="IPR029063">
    <property type="entry name" value="SAM-dependent_MTases_sf"/>
</dbReference>
<dbReference type="GO" id="GO:0003676">
    <property type="term" value="F:nucleic acid binding"/>
    <property type="evidence" value="ECO:0007669"/>
    <property type="project" value="InterPro"/>
</dbReference>
<dbReference type="EMBL" id="CAAHGQ010000032">
    <property type="protein sequence ID" value="VGQ13808.1"/>
    <property type="molecule type" value="Genomic_DNA"/>
</dbReference>
<evidence type="ECO:0000259" key="8">
    <source>
        <dbReference type="Pfam" id="PF07669"/>
    </source>
</evidence>
<comment type="catalytic activity">
    <reaction evidence="7">
        <text>a 2'-deoxyadenosine in DNA + S-adenosyl-L-methionine = an N(6)-methyl-2'-deoxyadenosine in DNA + S-adenosyl-L-homocysteine + H(+)</text>
        <dbReference type="Rhea" id="RHEA:15197"/>
        <dbReference type="Rhea" id="RHEA-COMP:12418"/>
        <dbReference type="Rhea" id="RHEA-COMP:12419"/>
        <dbReference type="ChEBI" id="CHEBI:15378"/>
        <dbReference type="ChEBI" id="CHEBI:57856"/>
        <dbReference type="ChEBI" id="CHEBI:59789"/>
        <dbReference type="ChEBI" id="CHEBI:90615"/>
        <dbReference type="ChEBI" id="CHEBI:90616"/>
        <dbReference type="EC" id="2.1.1.72"/>
    </reaction>
</comment>
<evidence type="ECO:0000256" key="4">
    <source>
        <dbReference type="ARBA" id="ARBA00022679"/>
    </source>
</evidence>
<dbReference type="Pfam" id="PF07669">
    <property type="entry name" value="Eco57I"/>
    <property type="match status" value="1"/>
</dbReference>
<evidence type="ECO:0000313" key="9">
    <source>
        <dbReference type="EMBL" id="VGQ13808.1"/>
    </source>
</evidence>
<dbReference type="GO" id="GO:0009007">
    <property type="term" value="F:site-specific DNA-methyltransferase (adenine-specific) activity"/>
    <property type="evidence" value="ECO:0007669"/>
    <property type="project" value="UniProtKB-EC"/>
</dbReference>
<feature type="domain" description="Type II methyltransferase M.TaqI-like" evidence="8">
    <location>
        <begin position="237"/>
        <end position="317"/>
    </location>
</feature>
<dbReference type="PANTHER" id="PTHR33841:SF5">
    <property type="entry name" value="DNA METHYLASE (MODIFICATION METHYLASE) (METHYLTRANSFERASE)-RELATED"/>
    <property type="match status" value="1"/>
</dbReference>
<dbReference type="PRINTS" id="PR00507">
    <property type="entry name" value="N12N6MTFRASE"/>
</dbReference>
<dbReference type="InterPro" id="IPR011639">
    <property type="entry name" value="MethylTrfase_TaqI-like_dom"/>
</dbReference>
<protein>
    <recommendedName>
        <fullName evidence="2">site-specific DNA-methyltransferase (adenine-specific)</fullName>
        <ecNumber evidence="2">2.1.1.72</ecNumber>
    </recommendedName>
</protein>
<proteinExistence type="inferred from homology"/>
<dbReference type="PANTHER" id="PTHR33841">
    <property type="entry name" value="DNA METHYLTRANSFERASE YEEA-RELATED"/>
    <property type="match status" value="1"/>
</dbReference>
<name>A0A8B6J132_9ENTR</name>
<keyword evidence="6" id="KW-0680">Restriction system</keyword>
<dbReference type="PROSITE" id="PS00092">
    <property type="entry name" value="N6_MTASE"/>
    <property type="match status" value="1"/>
</dbReference>
<sequence>MTTQPLDFLKEKTSSLLQKYQTCKIMAKNHASGIKVDNERLIYARSYCSCIVAAYWNTLSKKHKSSIRLRSVPASVEFILLSDETKELASATGVLISRFPSEDAGYLIGSIYTVMLPVTYRSDMGAYYTPPPLVSRLLDLSEQAGVDFSKASVIDPACGGGAFLAPVALRMLSKEKGNSPEWIFRRLVKRLKGIEIDPFAAWMSAVLLESVLIKLCIETKRRLPADIIIVGDALTQENIGEFDLVIGNPPYGRVTLSPEMRSKFSRSLFGHANLYGLFTDLAARFVRPDTGVVAFLTPTSFLGGQYFTALRKLLTETMSPLAFDFVTDRDGVFDDVLQETMLTVFKAGQHKQQTNVSLLIPKGLNKARVEKVGNVYIEKGGKTWLLPRGKQDINFLNRLRHMPTRLADLGYSVSTGQLVWNRFKDQLRKSKNAISYPLIWAESITPVGFSFNAARKNHVPYVEVRQKQEYLLTSKECVLVQRTTSKEQDKRILAALLPQNFIDISGGVVVENHINIVYPNGILNQISPEVISALLNSRVVDRAFRCISGSVAVSAFELNSIPLPALEQLSELQMLLNSTSEKELIEEKIASFYGVV</sequence>
<keyword evidence="3 9" id="KW-0489">Methyltransferase</keyword>